<protein>
    <recommendedName>
        <fullName evidence="5">Small-conductance mechanosensitive channel</fullName>
    </recommendedName>
</protein>
<evidence type="ECO:0000256" key="4">
    <source>
        <dbReference type="ARBA" id="ARBA00023136"/>
    </source>
</evidence>
<comment type="caution">
    <text evidence="7">The sequence shown here is derived from an EMBL/GenBank/DDBJ whole genome shotgun (WGS) entry which is preliminary data.</text>
</comment>
<keyword evidence="8" id="KW-1185">Reference proteome</keyword>
<organism evidence="7 8">
    <name type="scientific">Leucothrix arctica</name>
    <dbReference type="NCBI Taxonomy" id="1481894"/>
    <lineage>
        <taxon>Bacteria</taxon>
        <taxon>Pseudomonadati</taxon>
        <taxon>Pseudomonadota</taxon>
        <taxon>Gammaproteobacteria</taxon>
        <taxon>Thiotrichales</taxon>
        <taxon>Thiotrichaceae</taxon>
        <taxon>Leucothrix</taxon>
    </lineage>
</organism>
<dbReference type="RefSeq" id="WP_109823113.1">
    <property type="nucleotide sequence ID" value="NZ_QGKL01000028.1"/>
</dbReference>
<feature type="transmembrane region" description="Helical" evidence="5">
    <location>
        <begin position="167"/>
        <end position="185"/>
    </location>
</feature>
<dbReference type="PANTHER" id="PTHR30221">
    <property type="entry name" value="SMALL-CONDUCTANCE MECHANOSENSITIVE CHANNEL"/>
    <property type="match status" value="1"/>
</dbReference>
<dbReference type="InterPro" id="IPR045275">
    <property type="entry name" value="MscS_archaea/bacteria_type"/>
</dbReference>
<comment type="similarity">
    <text evidence="5">Belongs to the MscS (TC 1.A.23) family.</text>
</comment>
<feature type="transmembrane region" description="Helical" evidence="5">
    <location>
        <begin position="125"/>
        <end position="146"/>
    </location>
</feature>
<keyword evidence="5" id="KW-1003">Cell membrane</keyword>
<keyword evidence="5" id="KW-0813">Transport</keyword>
<keyword evidence="5" id="KW-0406">Ion transport</keyword>
<evidence type="ECO:0000313" key="7">
    <source>
        <dbReference type="EMBL" id="PWQ96532.1"/>
    </source>
</evidence>
<dbReference type="GO" id="GO:0005886">
    <property type="term" value="C:plasma membrane"/>
    <property type="evidence" value="ECO:0007669"/>
    <property type="project" value="UniProtKB-SubCell"/>
</dbReference>
<reference evidence="7 8" key="1">
    <citation type="submission" date="2018-05" db="EMBL/GenBank/DDBJ databases">
        <title>Leucothrix arctica sp. nov., isolated from Arctic seawater.</title>
        <authorList>
            <person name="Choi A."/>
            <person name="Baek K."/>
        </authorList>
    </citation>
    <scope>NUCLEOTIDE SEQUENCE [LARGE SCALE GENOMIC DNA]</scope>
    <source>
        <strain evidence="7 8">IMCC9719</strain>
    </source>
</reference>
<evidence type="ECO:0000313" key="8">
    <source>
        <dbReference type="Proteomes" id="UP000245506"/>
    </source>
</evidence>
<dbReference type="PANTHER" id="PTHR30221:SF1">
    <property type="entry name" value="SMALL-CONDUCTANCE MECHANOSENSITIVE CHANNEL"/>
    <property type="match status" value="1"/>
</dbReference>
<evidence type="ECO:0000256" key="2">
    <source>
        <dbReference type="ARBA" id="ARBA00022692"/>
    </source>
</evidence>
<proteinExistence type="inferred from homology"/>
<dbReference type="SUPFAM" id="SSF50182">
    <property type="entry name" value="Sm-like ribonucleoproteins"/>
    <property type="match status" value="1"/>
</dbReference>
<evidence type="ECO:0000259" key="6">
    <source>
        <dbReference type="Pfam" id="PF00924"/>
    </source>
</evidence>
<dbReference type="InterPro" id="IPR010920">
    <property type="entry name" value="LSM_dom_sf"/>
</dbReference>
<dbReference type="Proteomes" id="UP000245506">
    <property type="component" value="Unassembled WGS sequence"/>
</dbReference>
<evidence type="ECO:0000256" key="1">
    <source>
        <dbReference type="ARBA" id="ARBA00004370"/>
    </source>
</evidence>
<dbReference type="GO" id="GO:0008381">
    <property type="term" value="F:mechanosensitive monoatomic ion channel activity"/>
    <property type="evidence" value="ECO:0007669"/>
    <property type="project" value="InterPro"/>
</dbReference>
<feature type="transmembrane region" description="Helical" evidence="5">
    <location>
        <begin position="34"/>
        <end position="51"/>
    </location>
</feature>
<dbReference type="EMBL" id="QGKL01000028">
    <property type="protein sequence ID" value="PWQ96532.1"/>
    <property type="molecule type" value="Genomic_DNA"/>
</dbReference>
<keyword evidence="5" id="KW-0997">Cell inner membrane</keyword>
<dbReference type="Gene3D" id="2.30.30.60">
    <property type="match status" value="1"/>
</dbReference>
<dbReference type="InterPro" id="IPR006685">
    <property type="entry name" value="MscS_channel_2nd"/>
</dbReference>
<gene>
    <name evidence="7" type="ORF">DKT75_09095</name>
</gene>
<name>A0A317CJM2_9GAMM</name>
<accession>A0A317CJM2</accession>
<dbReference type="Pfam" id="PF05552">
    <property type="entry name" value="MS_channel_1st_1"/>
    <property type="match status" value="2"/>
</dbReference>
<feature type="transmembrane region" description="Helical" evidence="5">
    <location>
        <begin position="93"/>
        <end position="113"/>
    </location>
</feature>
<evidence type="ECO:0000256" key="5">
    <source>
        <dbReference type="RuleBase" id="RU369025"/>
    </source>
</evidence>
<dbReference type="AlphaFoldDB" id="A0A317CJM2"/>
<keyword evidence="5" id="KW-0407">Ion channel</keyword>
<dbReference type="Gene3D" id="1.10.287.1260">
    <property type="match status" value="1"/>
</dbReference>
<dbReference type="InterPro" id="IPR023408">
    <property type="entry name" value="MscS_beta-dom_sf"/>
</dbReference>
<dbReference type="OrthoDB" id="6225269at2"/>
<sequence>MDFNTMIDFEKLQSSVVSNLTNQWSSVISSLPNLIGALLILLLGVVVAMIFKKISATLLRRIGLDRISSKAGVSDVMQDAGMVKRPSIFAGKIIFWMVLFVFLVPAANMLGLTELVNLFKSFISFLPKIITALVIVIFGMMFAQFLRRIIMEKPATIGSNSAKTLGNLVYGIMVTVVVLVALEQLEIETELLHNIIILVVGGIMLILAISVGLGSREVSHNLLTGIYAREQFQQGDVIEIDGVRGVVSEVGTLSTIIIIEDDEQLSIPNSTLYKEVIKISS</sequence>
<feature type="transmembrane region" description="Helical" evidence="5">
    <location>
        <begin position="191"/>
        <end position="213"/>
    </location>
</feature>
<comment type="subunit">
    <text evidence="5">Homoheptamer.</text>
</comment>
<evidence type="ECO:0000256" key="3">
    <source>
        <dbReference type="ARBA" id="ARBA00022989"/>
    </source>
</evidence>
<comment type="function">
    <text evidence="5">Mechanosensitive channel that participates in the regulation of osmotic pressure changes within the cell, opening in response to stretch forces in the membrane lipid bilayer, without the need for other proteins. Contributes to normal resistance to hypoosmotic shock. Forms an ion channel of 1.0 nanosiemens conductance with a slight preference for anions.</text>
</comment>
<comment type="caution">
    <text evidence="5">Lacks conserved residue(s) required for the propagation of feature annotation.</text>
</comment>
<comment type="subcellular location">
    <subcellularLocation>
        <location evidence="5">Cell inner membrane</location>
        <topology evidence="5">Multi-pass membrane protein</topology>
    </subcellularLocation>
    <subcellularLocation>
        <location evidence="1">Membrane</location>
    </subcellularLocation>
</comment>
<dbReference type="Pfam" id="PF00924">
    <property type="entry name" value="MS_channel_2nd"/>
    <property type="match status" value="1"/>
</dbReference>
<keyword evidence="3 5" id="KW-1133">Transmembrane helix</keyword>
<keyword evidence="4 5" id="KW-0472">Membrane</keyword>
<dbReference type="InterPro" id="IPR008910">
    <property type="entry name" value="MSC_TM_helix"/>
</dbReference>
<feature type="domain" description="Mechanosensitive ion channel MscS" evidence="6">
    <location>
        <begin position="225"/>
        <end position="277"/>
    </location>
</feature>
<keyword evidence="2 5" id="KW-0812">Transmembrane</keyword>